<name>J3P7L7_GAET3</name>
<gene>
    <name evidence="2" type="primary">20349967</name>
    <name evidence="1" type="ORF">GGTG_09509</name>
</gene>
<reference evidence="1" key="2">
    <citation type="submission" date="2010-07" db="EMBL/GenBank/DDBJ databases">
        <authorList>
            <consortium name="The Broad Institute Genome Sequencing Platform"/>
            <consortium name="Broad Institute Genome Sequencing Center for Infectious Disease"/>
            <person name="Ma L.-J."/>
            <person name="Dead R."/>
            <person name="Young S."/>
            <person name="Zeng Q."/>
            <person name="Koehrsen M."/>
            <person name="Alvarado L."/>
            <person name="Berlin A."/>
            <person name="Chapman S.B."/>
            <person name="Chen Z."/>
            <person name="Freedman E."/>
            <person name="Gellesch M."/>
            <person name="Goldberg J."/>
            <person name="Griggs A."/>
            <person name="Gujja S."/>
            <person name="Heilman E.R."/>
            <person name="Heiman D."/>
            <person name="Hepburn T."/>
            <person name="Howarth C."/>
            <person name="Jen D."/>
            <person name="Larson L."/>
            <person name="Mehta T."/>
            <person name="Neiman D."/>
            <person name="Pearson M."/>
            <person name="Roberts A."/>
            <person name="Saif S."/>
            <person name="Shea T."/>
            <person name="Shenoy N."/>
            <person name="Sisk P."/>
            <person name="Stolte C."/>
            <person name="Sykes S."/>
            <person name="Walk T."/>
            <person name="White J."/>
            <person name="Yandava C."/>
            <person name="Haas B."/>
            <person name="Nusbaum C."/>
            <person name="Birren B."/>
        </authorList>
    </citation>
    <scope>NUCLEOTIDE SEQUENCE</scope>
    <source>
        <strain evidence="1">R3-111a-1</strain>
    </source>
</reference>
<evidence type="ECO:0000313" key="3">
    <source>
        <dbReference type="Proteomes" id="UP000006039"/>
    </source>
</evidence>
<dbReference type="Proteomes" id="UP000006039">
    <property type="component" value="Unassembled WGS sequence"/>
</dbReference>
<keyword evidence="3" id="KW-1185">Reference proteome</keyword>
<reference evidence="3" key="1">
    <citation type="submission" date="2010-07" db="EMBL/GenBank/DDBJ databases">
        <title>The genome sequence of Gaeumannomyces graminis var. tritici strain R3-111a-1.</title>
        <authorList>
            <consortium name="The Broad Institute Genome Sequencing Platform"/>
            <person name="Ma L.-J."/>
            <person name="Dead R."/>
            <person name="Young S."/>
            <person name="Zeng Q."/>
            <person name="Koehrsen M."/>
            <person name="Alvarado L."/>
            <person name="Berlin A."/>
            <person name="Chapman S.B."/>
            <person name="Chen Z."/>
            <person name="Freedman E."/>
            <person name="Gellesch M."/>
            <person name="Goldberg J."/>
            <person name="Griggs A."/>
            <person name="Gujja S."/>
            <person name="Heilman E.R."/>
            <person name="Heiman D."/>
            <person name="Hepburn T."/>
            <person name="Howarth C."/>
            <person name="Jen D."/>
            <person name="Larson L."/>
            <person name="Mehta T."/>
            <person name="Neiman D."/>
            <person name="Pearson M."/>
            <person name="Roberts A."/>
            <person name="Saif S."/>
            <person name="Shea T."/>
            <person name="Shenoy N."/>
            <person name="Sisk P."/>
            <person name="Stolte C."/>
            <person name="Sykes S."/>
            <person name="Walk T."/>
            <person name="White J."/>
            <person name="Yandava C."/>
            <person name="Haas B."/>
            <person name="Nusbaum C."/>
            <person name="Birren B."/>
        </authorList>
    </citation>
    <scope>NUCLEOTIDE SEQUENCE [LARGE SCALE GENOMIC DNA]</scope>
    <source>
        <strain evidence="3">R3-111a-1</strain>
    </source>
</reference>
<dbReference type="RefSeq" id="XP_009225623.1">
    <property type="nucleotide sequence ID" value="XM_009227359.1"/>
</dbReference>
<reference evidence="2" key="4">
    <citation type="journal article" date="2015" name="G3 (Bethesda)">
        <title>Genome sequences of three phytopathogenic species of the Magnaporthaceae family of fungi.</title>
        <authorList>
            <person name="Okagaki L.H."/>
            <person name="Nunes C.C."/>
            <person name="Sailsbery J."/>
            <person name="Clay B."/>
            <person name="Brown D."/>
            <person name="John T."/>
            <person name="Oh Y."/>
            <person name="Young N."/>
            <person name="Fitzgerald M."/>
            <person name="Haas B.J."/>
            <person name="Zeng Q."/>
            <person name="Young S."/>
            <person name="Adiconis X."/>
            <person name="Fan L."/>
            <person name="Levin J.Z."/>
            <person name="Mitchell T.K."/>
            <person name="Okubara P.A."/>
            <person name="Farman M.L."/>
            <person name="Kohn L.M."/>
            <person name="Birren B."/>
            <person name="Ma L.-J."/>
            <person name="Dean R.A."/>
        </authorList>
    </citation>
    <scope>NUCLEOTIDE SEQUENCE</scope>
    <source>
        <strain evidence="2">R3-111a-1</strain>
    </source>
</reference>
<dbReference type="EnsemblFungi" id="EJT72649">
    <property type="protein sequence ID" value="EJT72649"/>
    <property type="gene ID" value="GGTG_09509"/>
</dbReference>
<protein>
    <submittedName>
        <fullName evidence="1 2">Uncharacterized protein</fullName>
    </submittedName>
</protein>
<proteinExistence type="predicted"/>
<reference evidence="1" key="3">
    <citation type="submission" date="2010-09" db="EMBL/GenBank/DDBJ databases">
        <title>Annotation of Gaeumannomyces graminis var. tritici R3-111a-1.</title>
        <authorList>
            <consortium name="The Broad Institute Genome Sequencing Platform"/>
            <person name="Ma L.-J."/>
            <person name="Dead R."/>
            <person name="Young S.K."/>
            <person name="Zeng Q."/>
            <person name="Gargeya S."/>
            <person name="Fitzgerald M."/>
            <person name="Haas B."/>
            <person name="Abouelleil A."/>
            <person name="Alvarado L."/>
            <person name="Arachchi H.M."/>
            <person name="Berlin A."/>
            <person name="Brown A."/>
            <person name="Chapman S.B."/>
            <person name="Chen Z."/>
            <person name="Dunbar C."/>
            <person name="Freedman E."/>
            <person name="Gearin G."/>
            <person name="Gellesch M."/>
            <person name="Goldberg J."/>
            <person name="Griggs A."/>
            <person name="Gujja S."/>
            <person name="Heiman D."/>
            <person name="Howarth C."/>
            <person name="Larson L."/>
            <person name="Lui A."/>
            <person name="MacDonald P.J.P."/>
            <person name="Mehta T."/>
            <person name="Montmayeur A."/>
            <person name="Murphy C."/>
            <person name="Neiman D."/>
            <person name="Pearson M."/>
            <person name="Priest M."/>
            <person name="Roberts A."/>
            <person name="Saif S."/>
            <person name="Shea T."/>
            <person name="Shenoy N."/>
            <person name="Sisk P."/>
            <person name="Stolte C."/>
            <person name="Sykes S."/>
            <person name="Yandava C."/>
            <person name="Wortman J."/>
            <person name="Nusbaum C."/>
            <person name="Birren B."/>
        </authorList>
    </citation>
    <scope>NUCLEOTIDE SEQUENCE</scope>
    <source>
        <strain evidence="1">R3-111a-1</strain>
    </source>
</reference>
<accession>J3P7L7</accession>
<dbReference type="AlphaFoldDB" id="J3P7L7"/>
<dbReference type="HOGENOM" id="CLU_2941887_0_0_1"/>
<evidence type="ECO:0000313" key="2">
    <source>
        <dbReference type="EnsemblFungi" id="EJT72649"/>
    </source>
</evidence>
<dbReference type="EMBL" id="GL385399">
    <property type="protein sequence ID" value="EJT72649.1"/>
    <property type="molecule type" value="Genomic_DNA"/>
</dbReference>
<reference evidence="2" key="5">
    <citation type="submission" date="2018-04" db="UniProtKB">
        <authorList>
            <consortium name="EnsemblFungi"/>
        </authorList>
    </citation>
    <scope>IDENTIFICATION</scope>
    <source>
        <strain evidence="2">R3-111a-1</strain>
    </source>
</reference>
<dbReference type="VEuPathDB" id="FungiDB:GGTG_09509"/>
<dbReference type="GeneID" id="20349967"/>
<evidence type="ECO:0000313" key="1">
    <source>
        <dbReference type="EMBL" id="EJT72649.1"/>
    </source>
</evidence>
<sequence>MGRNIETETRGKPCPGLKRWPHVPAAVSIALATCGLGGDNFQGAARIVLPPGFGIYNLIY</sequence>
<organism evidence="1">
    <name type="scientific">Gaeumannomyces tritici (strain R3-111a-1)</name>
    <name type="common">Wheat and barley take-all root rot fungus</name>
    <name type="synonym">Gaeumannomyces graminis var. tritici</name>
    <dbReference type="NCBI Taxonomy" id="644352"/>
    <lineage>
        <taxon>Eukaryota</taxon>
        <taxon>Fungi</taxon>
        <taxon>Dikarya</taxon>
        <taxon>Ascomycota</taxon>
        <taxon>Pezizomycotina</taxon>
        <taxon>Sordariomycetes</taxon>
        <taxon>Sordariomycetidae</taxon>
        <taxon>Magnaporthales</taxon>
        <taxon>Magnaporthaceae</taxon>
        <taxon>Gaeumannomyces</taxon>
    </lineage>
</organism>